<evidence type="ECO:0000313" key="7">
    <source>
        <dbReference type="Proteomes" id="UP000198931"/>
    </source>
</evidence>
<evidence type="ECO:0000256" key="4">
    <source>
        <dbReference type="ARBA" id="ARBA00023136"/>
    </source>
</evidence>
<keyword evidence="4" id="KW-0472">Membrane</keyword>
<comment type="subcellular location">
    <subcellularLocation>
        <location evidence="1">Endomembrane system</location>
        <topology evidence="1">Multi-pass membrane protein</topology>
    </subcellularLocation>
</comment>
<sequence length="108" mass="12444">MASKINLAIEAFKHKGFVQKIPTIYRMINSIRKKQYKPEIKNLLIPGAVLLYVLSPIDVIPDWIPVLGQMDDLALVLLAIPLLIKETERFLEWENEKLSNKFIETKAL</sequence>
<evidence type="ECO:0000256" key="1">
    <source>
        <dbReference type="ARBA" id="ARBA00004127"/>
    </source>
</evidence>
<dbReference type="Proteomes" id="UP000198931">
    <property type="component" value="Unassembled WGS sequence"/>
</dbReference>
<gene>
    <name evidence="6" type="ORF">SAMN05443292_0184</name>
</gene>
<reference evidence="6 7" key="1">
    <citation type="submission" date="2016-10" db="EMBL/GenBank/DDBJ databases">
        <authorList>
            <person name="de Groot N.N."/>
        </authorList>
    </citation>
    <scope>NUCLEOTIDE SEQUENCE [LARGE SCALE GENOMIC DNA]</scope>
    <source>
        <strain evidence="6 7">DSM 26000</strain>
    </source>
</reference>
<dbReference type="Pfam" id="PF06803">
    <property type="entry name" value="DUF1232"/>
    <property type="match status" value="1"/>
</dbReference>
<name>A0A1I3D076_9FLAO</name>
<dbReference type="InterPro" id="IPR010652">
    <property type="entry name" value="DUF1232"/>
</dbReference>
<feature type="domain" description="DUF1232" evidence="5">
    <location>
        <begin position="44"/>
        <end position="78"/>
    </location>
</feature>
<dbReference type="RefSeq" id="WP_090078301.1">
    <property type="nucleotide sequence ID" value="NZ_FOQT01000001.1"/>
</dbReference>
<dbReference type="EMBL" id="FOQT01000001">
    <property type="protein sequence ID" value="SFH80170.1"/>
    <property type="molecule type" value="Genomic_DNA"/>
</dbReference>
<evidence type="ECO:0000313" key="6">
    <source>
        <dbReference type="EMBL" id="SFH80170.1"/>
    </source>
</evidence>
<dbReference type="STRING" id="1125876.SAMN05443292_0184"/>
<evidence type="ECO:0000256" key="2">
    <source>
        <dbReference type="ARBA" id="ARBA00022692"/>
    </source>
</evidence>
<proteinExistence type="predicted"/>
<accession>A0A1I3D076</accession>
<keyword evidence="7" id="KW-1185">Reference proteome</keyword>
<organism evidence="6 7">
    <name type="scientific">Halpernia frigidisoli</name>
    <dbReference type="NCBI Taxonomy" id="1125876"/>
    <lineage>
        <taxon>Bacteria</taxon>
        <taxon>Pseudomonadati</taxon>
        <taxon>Bacteroidota</taxon>
        <taxon>Flavobacteriia</taxon>
        <taxon>Flavobacteriales</taxon>
        <taxon>Weeksellaceae</taxon>
        <taxon>Chryseobacterium group</taxon>
        <taxon>Halpernia</taxon>
    </lineage>
</organism>
<dbReference type="GO" id="GO:0012505">
    <property type="term" value="C:endomembrane system"/>
    <property type="evidence" value="ECO:0007669"/>
    <property type="project" value="UniProtKB-SubCell"/>
</dbReference>
<keyword evidence="3" id="KW-1133">Transmembrane helix</keyword>
<dbReference type="AlphaFoldDB" id="A0A1I3D076"/>
<dbReference type="OrthoDB" id="9800034at2"/>
<evidence type="ECO:0000256" key="3">
    <source>
        <dbReference type="ARBA" id="ARBA00022989"/>
    </source>
</evidence>
<keyword evidence="2" id="KW-0812">Transmembrane</keyword>
<protein>
    <recommendedName>
        <fullName evidence="5">DUF1232 domain-containing protein</fullName>
    </recommendedName>
</protein>
<evidence type="ECO:0000259" key="5">
    <source>
        <dbReference type="Pfam" id="PF06803"/>
    </source>
</evidence>